<keyword evidence="3 4" id="KW-0408">Iron</keyword>
<dbReference type="Proteomes" id="UP000036520">
    <property type="component" value="Chromosome"/>
</dbReference>
<dbReference type="Pfam" id="PF07583">
    <property type="entry name" value="PSCyt2"/>
    <property type="match status" value="1"/>
</dbReference>
<organism evidence="6 7">
    <name type="scientific">Cyclobacterium amurskyense</name>
    <dbReference type="NCBI Taxonomy" id="320787"/>
    <lineage>
        <taxon>Bacteria</taxon>
        <taxon>Pseudomonadati</taxon>
        <taxon>Bacteroidota</taxon>
        <taxon>Cytophagia</taxon>
        <taxon>Cytophagales</taxon>
        <taxon>Cyclobacteriaceae</taxon>
        <taxon>Cyclobacterium</taxon>
    </lineage>
</organism>
<dbReference type="AlphaFoldDB" id="A0A0H4PB27"/>
<proteinExistence type="predicted"/>
<dbReference type="PROSITE" id="PS51007">
    <property type="entry name" value="CYTC"/>
    <property type="match status" value="1"/>
</dbReference>
<dbReference type="PANTHER" id="PTHR35889">
    <property type="entry name" value="CYCLOINULO-OLIGOSACCHARIDE FRUCTANOTRANSFERASE-RELATED"/>
    <property type="match status" value="1"/>
</dbReference>
<dbReference type="InterPro" id="IPR011444">
    <property type="entry name" value="DUF1549"/>
</dbReference>
<reference evidence="6 7" key="1">
    <citation type="submission" date="2015-07" db="EMBL/GenBank/DDBJ databases">
        <authorList>
            <person name="Kim K.M."/>
        </authorList>
    </citation>
    <scope>NUCLEOTIDE SEQUENCE [LARGE SCALE GENOMIC DNA]</scope>
    <source>
        <strain evidence="6 7">KCTC 12363</strain>
    </source>
</reference>
<dbReference type="SUPFAM" id="SSF46626">
    <property type="entry name" value="Cytochrome c"/>
    <property type="match status" value="1"/>
</dbReference>
<evidence type="ECO:0000259" key="5">
    <source>
        <dbReference type="PROSITE" id="PS51007"/>
    </source>
</evidence>
<dbReference type="Pfam" id="PF07635">
    <property type="entry name" value="PSCyt1"/>
    <property type="match status" value="1"/>
</dbReference>
<dbReference type="GO" id="GO:0020037">
    <property type="term" value="F:heme binding"/>
    <property type="evidence" value="ECO:0007669"/>
    <property type="project" value="InterPro"/>
</dbReference>
<dbReference type="KEGG" id="camu:CA2015_0892"/>
<dbReference type="InterPro" id="IPR011429">
    <property type="entry name" value="Cyt_c_Planctomycete-type"/>
</dbReference>
<evidence type="ECO:0000256" key="3">
    <source>
        <dbReference type="ARBA" id="ARBA00023004"/>
    </source>
</evidence>
<dbReference type="GO" id="GO:0009055">
    <property type="term" value="F:electron transfer activity"/>
    <property type="evidence" value="ECO:0007669"/>
    <property type="project" value="InterPro"/>
</dbReference>
<evidence type="ECO:0000256" key="1">
    <source>
        <dbReference type="ARBA" id="ARBA00022617"/>
    </source>
</evidence>
<keyword evidence="1 4" id="KW-0349">Heme</keyword>
<dbReference type="InterPro" id="IPR022655">
    <property type="entry name" value="DUF1553"/>
</dbReference>
<dbReference type="InterPro" id="IPR036909">
    <property type="entry name" value="Cyt_c-like_dom_sf"/>
</dbReference>
<evidence type="ECO:0000256" key="2">
    <source>
        <dbReference type="ARBA" id="ARBA00022723"/>
    </source>
</evidence>
<dbReference type="PROSITE" id="PS51257">
    <property type="entry name" value="PROKAR_LIPOPROTEIN"/>
    <property type="match status" value="1"/>
</dbReference>
<gene>
    <name evidence="6" type="ORF">CA2015_0892</name>
</gene>
<dbReference type="PATRIC" id="fig|320787.5.peg.992"/>
<dbReference type="GO" id="GO:0046872">
    <property type="term" value="F:metal ion binding"/>
    <property type="evidence" value="ECO:0007669"/>
    <property type="project" value="UniProtKB-KW"/>
</dbReference>
<keyword evidence="7" id="KW-1185">Reference proteome</keyword>
<protein>
    <recommendedName>
        <fullName evidence="5">Cytochrome c domain-containing protein</fullName>
    </recommendedName>
</protein>
<feature type="domain" description="Cytochrome c" evidence="5">
    <location>
        <begin position="42"/>
        <end position="148"/>
    </location>
</feature>
<dbReference type="EMBL" id="CP012040">
    <property type="protein sequence ID" value="AKP50350.1"/>
    <property type="molecule type" value="Genomic_DNA"/>
</dbReference>
<keyword evidence="2 4" id="KW-0479">Metal-binding</keyword>
<name>A0A0H4PB27_9BACT</name>
<dbReference type="STRING" id="320787.CA2015_0892"/>
<evidence type="ECO:0000256" key="4">
    <source>
        <dbReference type="PROSITE-ProRule" id="PRU00433"/>
    </source>
</evidence>
<evidence type="ECO:0000313" key="6">
    <source>
        <dbReference type="EMBL" id="AKP50350.1"/>
    </source>
</evidence>
<evidence type="ECO:0000313" key="7">
    <source>
        <dbReference type="Proteomes" id="UP000036520"/>
    </source>
</evidence>
<dbReference type="Pfam" id="PF07587">
    <property type="entry name" value="PSD1"/>
    <property type="match status" value="1"/>
</dbReference>
<dbReference type="InterPro" id="IPR009056">
    <property type="entry name" value="Cyt_c-like_dom"/>
</dbReference>
<sequence length="786" mass="89434">MKLFIINNLSKPRKHMLRHLTQILLVSILIFTSCSEKASEADVLTSGDQVSYNFHVRPILSDNCFACHGPDENKRESGLRLDSEESAYAALKENPGAHAIVPGNPAKSEIVARIESTDASEMMPPPESNLKLSATEIETIKKWIKQGAKYEPHWAFVPPTKSPLPKTSNAEWANNEIDHFVLAKLDQLGLKPNEPADKMLLLKRLSLDLTGLPPTMELMRSYEADDSENATEKIIDKLLSKPSFGERMAVLWMDIARYSDSYGYQDDNIRTQWPYRDWVIHAFNKNLPYDTFITWQLAGDLLPNANKEQILATAFNRNHKYTEEGGVIPEEYRVEYILDKTNTFSKAIIGMTVECAQCHDHKYDPISQENYFQMYSFFNNTPEQGYEGDVSVSKPAKHPIMWVEKEDLEGILDFVNHQDTSKIMVSVMDDFKDTLRQTYILDRGIYDQPTTMVTPSTPEAILKFDENKYPKNRLGLAQWTFAEDNPLTARVFVNLMWQEFFGAGIVRSAGDFGMQGKLPTHPELLDWLAVDFRESGWDVKYLIKKILSSATYQQSATVDKNKIEADPDNFYLARYPRIRLNAEHIRDLVLASSGLISDEIGGPSVKPYQPEGLWEAATSGRGELAEYRQDIGNDLYRRGLYTFIKLTSPPPKPIIFDGSNRDVCEVTRNRTNTPLQALAMLNDPLILEASRVLANNLIREGKEDDEAIKEAFFKIICRAPKEEELALLIEYHQEELKRFKQKPETILETVKAGEFPLDQFSDTPETAALMQVLVAIYNVEEAITKT</sequence>
<accession>A0A0H4PB27</accession>
<dbReference type="PANTHER" id="PTHR35889:SF3">
    <property type="entry name" value="F-BOX DOMAIN-CONTAINING PROTEIN"/>
    <property type="match status" value="1"/>
</dbReference>